<accession>A0A1G5MW08</accession>
<evidence type="ECO:0000256" key="2">
    <source>
        <dbReference type="SAM" id="Phobius"/>
    </source>
</evidence>
<feature type="signal peptide" evidence="3">
    <location>
        <begin position="1"/>
        <end position="20"/>
    </location>
</feature>
<evidence type="ECO:0000313" key="5">
    <source>
        <dbReference type="Proteomes" id="UP000199347"/>
    </source>
</evidence>
<keyword evidence="2" id="KW-1133">Transmembrane helix</keyword>
<keyword evidence="2" id="KW-0472">Membrane</keyword>
<name>A0A1G5MW08_AFIMA</name>
<evidence type="ECO:0000313" key="4">
    <source>
        <dbReference type="EMBL" id="SCZ29397.1"/>
    </source>
</evidence>
<feature type="transmembrane region" description="Helical" evidence="2">
    <location>
        <begin position="30"/>
        <end position="53"/>
    </location>
</feature>
<reference evidence="4 5" key="1">
    <citation type="submission" date="2016-10" db="EMBL/GenBank/DDBJ databases">
        <authorList>
            <person name="de Groot N.N."/>
        </authorList>
    </citation>
    <scope>NUCLEOTIDE SEQUENCE [LARGE SCALE GENOMIC DNA]</scope>
    <source>
        <strain evidence="4 5">DSM 2698</strain>
    </source>
</reference>
<dbReference type="RefSeq" id="WP_174549442.1">
    <property type="nucleotide sequence ID" value="NZ_FMVW01000002.1"/>
</dbReference>
<feature type="chain" id="PRO_5011477513" evidence="3">
    <location>
        <begin position="21"/>
        <end position="98"/>
    </location>
</feature>
<dbReference type="AlphaFoldDB" id="A0A1G5MW08"/>
<dbReference type="EMBL" id="FMVW01000002">
    <property type="protein sequence ID" value="SCZ29397.1"/>
    <property type="molecule type" value="Genomic_DNA"/>
</dbReference>
<keyword evidence="3" id="KW-0732">Signal</keyword>
<evidence type="ECO:0000256" key="1">
    <source>
        <dbReference type="SAM" id="MobiDB-lite"/>
    </source>
</evidence>
<keyword evidence="5" id="KW-1185">Reference proteome</keyword>
<organism evidence="4 5">
    <name type="scientific">Afifella marina DSM 2698</name>
    <dbReference type="NCBI Taxonomy" id="1120955"/>
    <lineage>
        <taxon>Bacteria</taxon>
        <taxon>Pseudomonadati</taxon>
        <taxon>Pseudomonadota</taxon>
        <taxon>Alphaproteobacteria</taxon>
        <taxon>Hyphomicrobiales</taxon>
        <taxon>Afifellaceae</taxon>
        <taxon>Afifella</taxon>
    </lineage>
</organism>
<proteinExistence type="predicted"/>
<sequence length="98" mass="10003">MRRFVFFAVTAALLPSAAFAYVGPGAGLSLLGALWALVAAIGLAISFVVAWPVRKMMRNRRKAGAARQENATGAAPLSSQAATAEPAGVSERTANGAS</sequence>
<dbReference type="Proteomes" id="UP000199347">
    <property type="component" value="Unassembled WGS sequence"/>
</dbReference>
<protein>
    <submittedName>
        <fullName evidence="4">Uncharacterized protein</fullName>
    </submittedName>
</protein>
<feature type="region of interest" description="Disordered" evidence="1">
    <location>
        <begin position="61"/>
        <end position="98"/>
    </location>
</feature>
<dbReference type="STRING" id="1120955.SAMN03080610_01126"/>
<gene>
    <name evidence="4" type="ORF">SAMN03080610_01126</name>
</gene>
<evidence type="ECO:0000256" key="3">
    <source>
        <dbReference type="SAM" id="SignalP"/>
    </source>
</evidence>
<keyword evidence="2" id="KW-0812">Transmembrane</keyword>